<organism evidence="1 2">
    <name type="scientific">Paenibacillus alvei</name>
    <name type="common">Bacillus alvei</name>
    <dbReference type="NCBI Taxonomy" id="44250"/>
    <lineage>
        <taxon>Bacteria</taxon>
        <taxon>Bacillati</taxon>
        <taxon>Bacillota</taxon>
        <taxon>Bacilli</taxon>
        <taxon>Bacillales</taxon>
        <taxon>Paenibacillaceae</taxon>
        <taxon>Paenibacillus</taxon>
    </lineage>
</organism>
<proteinExistence type="predicted"/>
<keyword evidence="2" id="KW-1185">Reference proteome</keyword>
<gene>
    <name evidence="1" type="ORF">M5X12_05880</name>
</gene>
<dbReference type="Proteomes" id="UP001527181">
    <property type="component" value="Unassembled WGS sequence"/>
</dbReference>
<name>A0ABT4GTS2_PAEAL</name>
<protein>
    <submittedName>
        <fullName evidence="1">Uncharacterized protein</fullName>
    </submittedName>
</protein>
<dbReference type="RefSeq" id="WP_238555825.1">
    <property type="nucleotide sequence ID" value="NZ_JAMDNA010000079.1"/>
</dbReference>
<sequence>MLHPQRLQAERVERILGEHLQSLCISQENEI</sequence>
<accession>A0ABT4GTS2</accession>
<dbReference type="EMBL" id="JAMDNP010000009">
    <property type="protein sequence ID" value="MCY9760105.1"/>
    <property type="molecule type" value="Genomic_DNA"/>
</dbReference>
<comment type="caution">
    <text evidence="1">The sequence shown here is derived from an EMBL/GenBank/DDBJ whole genome shotgun (WGS) entry which is preliminary data.</text>
</comment>
<evidence type="ECO:0000313" key="2">
    <source>
        <dbReference type="Proteomes" id="UP001527181"/>
    </source>
</evidence>
<evidence type="ECO:0000313" key="1">
    <source>
        <dbReference type="EMBL" id="MCY9760105.1"/>
    </source>
</evidence>
<reference evidence="1 2" key="1">
    <citation type="submission" date="2022-05" db="EMBL/GenBank/DDBJ databases">
        <title>Genome Sequencing of Bee-Associated Microbes.</title>
        <authorList>
            <person name="Dunlap C."/>
        </authorList>
    </citation>
    <scope>NUCLEOTIDE SEQUENCE [LARGE SCALE GENOMIC DNA]</scope>
    <source>
        <strain evidence="1 2">NRRL B-04010</strain>
    </source>
</reference>